<sequence>MLHLIVILCKTTKESWIMMWMISITPYLLDFVCFFFTFL</sequence>
<dbReference type="EMBL" id="GGEC01068215">
    <property type="protein sequence ID" value="MBX48699.1"/>
    <property type="molecule type" value="Transcribed_RNA"/>
</dbReference>
<accession>A0A2P2P1Z9</accession>
<evidence type="ECO:0000313" key="2">
    <source>
        <dbReference type="EMBL" id="MBX48699.1"/>
    </source>
</evidence>
<evidence type="ECO:0000256" key="1">
    <source>
        <dbReference type="SAM" id="Phobius"/>
    </source>
</evidence>
<name>A0A2P2P1Z9_RHIMU</name>
<keyword evidence="1" id="KW-1133">Transmembrane helix</keyword>
<dbReference type="AlphaFoldDB" id="A0A2P2P1Z9"/>
<reference evidence="2" key="1">
    <citation type="submission" date="2018-02" db="EMBL/GenBank/DDBJ databases">
        <title>Rhizophora mucronata_Transcriptome.</title>
        <authorList>
            <person name="Meera S.P."/>
            <person name="Sreeshan A."/>
            <person name="Augustine A."/>
        </authorList>
    </citation>
    <scope>NUCLEOTIDE SEQUENCE</scope>
    <source>
        <tissue evidence="2">Leaf</tissue>
    </source>
</reference>
<protein>
    <submittedName>
        <fullName evidence="2">Uncharacterized protein</fullName>
    </submittedName>
</protein>
<keyword evidence="1" id="KW-0472">Membrane</keyword>
<proteinExistence type="predicted"/>
<keyword evidence="1" id="KW-0812">Transmembrane</keyword>
<feature type="transmembrane region" description="Helical" evidence="1">
    <location>
        <begin position="17"/>
        <end position="38"/>
    </location>
</feature>
<organism evidence="2">
    <name type="scientific">Rhizophora mucronata</name>
    <name type="common">Asiatic mangrove</name>
    <dbReference type="NCBI Taxonomy" id="61149"/>
    <lineage>
        <taxon>Eukaryota</taxon>
        <taxon>Viridiplantae</taxon>
        <taxon>Streptophyta</taxon>
        <taxon>Embryophyta</taxon>
        <taxon>Tracheophyta</taxon>
        <taxon>Spermatophyta</taxon>
        <taxon>Magnoliopsida</taxon>
        <taxon>eudicotyledons</taxon>
        <taxon>Gunneridae</taxon>
        <taxon>Pentapetalae</taxon>
        <taxon>rosids</taxon>
        <taxon>fabids</taxon>
        <taxon>Malpighiales</taxon>
        <taxon>Rhizophoraceae</taxon>
        <taxon>Rhizophora</taxon>
    </lineage>
</organism>